<proteinExistence type="predicted"/>
<dbReference type="InterPro" id="IPR038695">
    <property type="entry name" value="Saro_0823-like_sf"/>
</dbReference>
<evidence type="ECO:0000313" key="1">
    <source>
        <dbReference type="EMBL" id="MFC4622342.1"/>
    </source>
</evidence>
<dbReference type="Pfam" id="PF02643">
    <property type="entry name" value="DUF192"/>
    <property type="match status" value="1"/>
</dbReference>
<sequence>MGLAFDLPARLVTAAGPQALQVALAGSFWRRFRGLMLAAPLQVQPCPQGLLLTDCTSVHGCFMRYPLDVVFLARPDTQGVYRVTGTARLPRWGMRLGQHWRDPANDQRLRAAHVLELPAGTVAHWGVQAGDRLSVACAKTAHSRKPEELCL</sequence>
<dbReference type="EMBL" id="JBHSEW010000007">
    <property type="protein sequence ID" value="MFC4622342.1"/>
    <property type="molecule type" value="Genomic_DNA"/>
</dbReference>
<name>A0ABV9GWF5_9BURK</name>
<keyword evidence="2" id="KW-1185">Reference proteome</keyword>
<protein>
    <submittedName>
        <fullName evidence="1">DUF192 domain-containing protein</fullName>
    </submittedName>
</protein>
<dbReference type="Proteomes" id="UP001595967">
    <property type="component" value="Unassembled WGS sequence"/>
</dbReference>
<accession>A0ABV9GWF5</accession>
<gene>
    <name evidence="1" type="ORF">ACFO3A_08950</name>
</gene>
<organism evidence="1 2">
    <name type="scientific">Comamonas nitrativorans</name>
    <dbReference type="NCBI Taxonomy" id="108437"/>
    <lineage>
        <taxon>Bacteria</taxon>
        <taxon>Pseudomonadati</taxon>
        <taxon>Pseudomonadota</taxon>
        <taxon>Betaproteobacteria</taxon>
        <taxon>Burkholderiales</taxon>
        <taxon>Comamonadaceae</taxon>
        <taxon>Comamonas</taxon>
    </lineage>
</organism>
<dbReference type="RefSeq" id="WP_377725958.1">
    <property type="nucleotide sequence ID" value="NZ_JBHSEW010000007.1"/>
</dbReference>
<comment type="caution">
    <text evidence="1">The sequence shown here is derived from an EMBL/GenBank/DDBJ whole genome shotgun (WGS) entry which is preliminary data.</text>
</comment>
<dbReference type="InterPro" id="IPR003795">
    <property type="entry name" value="DUF192"/>
</dbReference>
<dbReference type="Gene3D" id="2.60.120.1140">
    <property type="entry name" value="Protein of unknown function DUF192"/>
    <property type="match status" value="1"/>
</dbReference>
<evidence type="ECO:0000313" key="2">
    <source>
        <dbReference type="Proteomes" id="UP001595967"/>
    </source>
</evidence>
<reference evidence="2" key="1">
    <citation type="journal article" date="2019" name="Int. J. Syst. Evol. Microbiol.">
        <title>The Global Catalogue of Microorganisms (GCM) 10K type strain sequencing project: providing services to taxonomists for standard genome sequencing and annotation.</title>
        <authorList>
            <consortium name="The Broad Institute Genomics Platform"/>
            <consortium name="The Broad Institute Genome Sequencing Center for Infectious Disease"/>
            <person name="Wu L."/>
            <person name="Ma J."/>
        </authorList>
    </citation>
    <scope>NUCLEOTIDE SEQUENCE [LARGE SCALE GENOMIC DNA]</scope>
    <source>
        <strain evidence="2">JCM 11650</strain>
    </source>
</reference>